<dbReference type="InterPro" id="IPR003265">
    <property type="entry name" value="HhH-GPD_domain"/>
</dbReference>
<organism evidence="2 3">
    <name type="scientific">Aeromicrobium terrae</name>
    <dbReference type="NCBI Taxonomy" id="2498846"/>
    <lineage>
        <taxon>Bacteria</taxon>
        <taxon>Bacillati</taxon>
        <taxon>Actinomycetota</taxon>
        <taxon>Actinomycetes</taxon>
        <taxon>Propionibacteriales</taxon>
        <taxon>Nocardioidaceae</taxon>
        <taxon>Aeromicrobium</taxon>
    </lineage>
</organism>
<evidence type="ECO:0000313" key="2">
    <source>
        <dbReference type="EMBL" id="TXL63261.1"/>
    </source>
</evidence>
<dbReference type="InterPro" id="IPR011257">
    <property type="entry name" value="DNA_glycosylase"/>
</dbReference>
<dbReference type="EMBL" id="VDUX01000001">
    <property type="protein sequence ID" value="TXL63261.1"/>
    <property type="molecule type" value="Genomic_DNA"/>
</dbReference>
<evidence type="ECO:0000313" key="3">
    <source>
        <dbReference type="Proteomes" id="UP000321571"/>
    </source>
</evidence>
<reference evidence="2 3" key="1">
    <citation type="submission" date="2019-06" db="EMBL/GenBank/DDBJ databases">
        <title>Aeromicrobium sp. nov., isolated from a maize field.</title>
        <authorList>
            <person name="Lin S.-Y."/>
            <person name="Tsai C.-F."/>
            <person name="Young C.-C."/>
        </authorList>
    </citation>
    <scope>NUCLEOTIDE SEQUENCE [LARGE SCALE GENOMIC DNA]</scope>
    <source>
        <strain evidence="2 3">CC-CFT486</strain>
    </source>
</reference>
<dbReference type="GO" id="GO:0003824">
    <property type="term" value="F:catalytic activity"/>
    <property type="evidence" value="ECO:0007669"/>
    <property type="project" value="InterPro"/>
</dbReference>
<dbReference type="Proteomes" id="UP000321571">
    <property type="component" value="Unassembled WGS sequence"/>
</dbReference>
<gene>
    <name evidence="2" type="ORF">FHP06_03270</name>
</gene>
<keyword evidence="3" id="KW-1185">Reference proteome</keyword>
<protein>
    <submittedName>
        <fullName evidence="2">Fe-S cluster assembly protein HesB</fullName>
    </submittedName>
</protein>
<feature type="domain" description="HhH-GPD" evidence="1">
    <location>
        <begin position="26"/>
        <end position="182"/>
    </location>
</feature>
<evidence type="ECO:0000259" key="1">
    <source>
        <dbReference type="Pfam" id="PF00730"/>
    </source>
</evidence>
<name>A0A5C8NQV2_9ACTN</name>
<dbReference type="GO" id="GO:0006284">
    <property type="term" value="P:base-excision repair"/>
    <property type="evidence" value="ECO:0007669"/>
    <property type="project" value="InterPro"/>
</dbReference>
<dbReference type="InterPro" id="IPR017658">
    <property type="entry name" value="HhH-GPD_base_excis"/>
</dbReference>
<proteinExistence type="predicted"/>
<comment type="caution">
    <text evidence="2">The sequence shown here is derived from an EMBL/GenBank/DDBJ whole genome shotgun (WGS) entry which is preliminary data.</text>
</comment>
<dbReference type="NCBIfam" id="TIGR03252">
    <property type="entry name" value="HhH-GPD-type base excision DNA repair protein"/>
    <property type="match status" value="1"/>
</dbReference>
<dbReference type="OrthoDB" id="1492580at2"/>
<dbReference type="AlphaFoldDB" id="A0A5C8NQV2"/>
<dbReference type="Gene3D" id="1.10.340.30">
    <property type="entry name" value="Hypothetical protein, domain 2"/>
    <property type="match status" value="1"/>
</dbReference>
<dbReference type="Pfam" id="PF00730">
    <property type="entry name" value="HhH-GPD"/>
    <property type="match status" value="1"/>
</dbReference>
<accession>A0A5C8NQV2</accession>
<sequence>MPQLTIAQDPEADKILSEDPFALLTGTLLDQQYPMEHAFRGPAKIVGRFGTLDPATIADADPDEFAELCATPPAIHRYGRSMAGRVQALARHVVDEYDGDAARIWTDARSGEELMKRLQALPGYGEQKAKIFVALLAKQLDVKPRGWTTVVGDYGKKGFRSVADVVDAESLGKVRAFKKQKKAAAKAG</sequence>
<dbReference type="RefSeq" id="WP_147683709.1">
    <property type="nucleotide sequence ID" value="NZ_VDUX01000001.1"/>
</dbReference>
<dbReference type="SUPFAM" id="SSF48150">
    <property type="entry name" value="DNA-glycosylase"/>
    <property type="match status" value="1"/>
</dbReference>